<proteinExistence type="predicted"/>
<evidence type="ECO:0000256" key="1">
    <source>
        <dbReference type="ARBA" id="ARBA00004651"/>
    </source>
</evidence>
<evidence type="ECO:0000256" key="10">
    <source>
        <dbReference type="SAM" id="Phobius"/>
    </source>
</evidence>
<evidence type="ECO:0000256" key="2">
    <source>
        <dbReference type="ARBA" id="ARBA00022475"/>
    </source>
</evidence>
<organism evidence="11 12">
    <name type="scientific">Atta colombica</name>
    <dbReference type="NCBI Taxonomy" id="520822"/>
    <lineage>
        <taxon>Eukaryota</taxon>
        <taxon>Metazoa</taxon>
        <taxon>Ecdysozoa</taxon>
        <taxon>Arthropoda</taxon>
        <taxon>Hexapoda</taxon>
        <taxon>Insecta</taxon>
        <taxon>Pterygota</taxon>
        <taxon>Neoptera</taxon>
        <taxon>Endopterygota</taxon>
        <taxon>Hymenoptera</taxon>
        <taxon>Apocrita</taxon>
        <taxon>Aculeata</taxon>
        <taxon>Formicoidea</taxon>
        <taxon>Formicidae</taxon>
        <taxon>Myrmicinae</taxon>
        <taxon>Atta</taxon>
    </lineage>
</organism>
<dbReference type="Proteomes" id="UP000078540">
    <property type="component" value="Unassembled WGS sequence"/>
</dbReference>
<evidence type="ECO:0000256" key="3">
    <source>
        <dbReference type="ARBA" id="ARBA00022606"/>
    </source>
</evidence>
<keyword evidence="6 10" id="KW-1133">Transmembrane helix</keyword>
<sequence>LGFGICGMFSLIIIQIWSFIADINTMNISQSHHLLIMTEYLVDQKKYLYWILLYMYTVLYIASIIMLGTGTMFITYIEHICGIFKIARMTKHFMITFEITMSCITGCLVVCFSFNLTNVSESLSSLVFASVCIIYMFIANYIGQNIIDHNNNIFVTAYNVQWYRMPLHIQKVILFLLQRNTKKFVLSVGGIFDGTVKHFATVI</sequence>
<dbReference type="EMBL" id="KQ976583">
    <property type="protein sequence ID" value="KYM79763.1"/>
    <property type="molecule type" value="Genomic_DNA"/>
</dbReference>
<dbReference type="InterPro" id="IPR004117">
    <property type="entry name" value="7tm6_olfct_rcpt"/>
</dbReference>
<keyword evidence="5" id="KW-0552">Olfaction</keyword>
<keyword evidence="4 10" id="KW-0812">Transmembrane</keyword>
<dbReference type="AlphaFoldDB" id="A0A151I112"/>
<dbReference type="PANTHER" id="PTHR21137:SF35">
    <property type="entry name" value="ODORANT RECEPTOR 19A-RELATED"/>
    <property type="match status" value="1"/>
</dbReference>
<evidence type="ECO:0000313" key="11">
    <source>
        <dbReference type="EMBL" id="KYM79763.1"/>
    </source>
</evidence>
<gene>
    <name evidence="11" type="ORF">ALC53_09793</name>
</gene>
<feature type="transmembrane region" description="Helical" evidence="10">
    <location>
        <begin position="95"/>
        <end position="116"/>
    </location>
</feature>
<dbReference type="GO" id="GO:0004984">
    <property type="term" value="F:olfactory receptor activity"/>
    <property type="evidence" value="ECO:0007669"/>
    <property type="project" value="InterPro"/>
</dbReference>
<evidence type="ECO:0000256" key="5">
    <source>
        <dbReference type="ARBA" id="ARBA00022725"/>
    </source>
</evidence>
<dbReference type="PANTHER" id="PTHR21137">
    <property type="entry name" value="ODORANT RECEPTOR"/>
    <property type="match status" value="1"/>
</dbReference>
<evidence type="ECO:0000256" key="9">
    <source>
        <dbReference type="ARBA" id="ARBA00023224"/>
    </source>
</evidence>
<dbReference type="GO" id="GO:0005886">
    <property type="term" value="C:plasma membrane"/>
    <property type="evidence" value="ECO:0007669"/>
    <property type="project" value="UniProtKB-SubCell"/>
</dbReference>
<evidence type="ECO:0000256" key="4">
    <source>
        <dbReference type="ARBA" id="ARBA00022692"/>
    </source>
</evidence>
<dbReference type="Pfam" id="PF02949">
    <property type="entry name" value="7tm_6"/>
    <property type="match status" value="1"/>
</dbReference>
<comment type="subcellular location">
    <subcellularLocation>
        <location evidence="1">Cell membrane</location>
        <topology evidence="1">Multi-pass membrane protein</topology>
    </subcellularLocation>
</comment>
<evidence type="ECO:0000256" key="7">
    <source>
        <dbReference type="ARBA" id="ARBA00023136"/>
    </source>
</evidence>
<keyword evidence="2" id="KW-1003">Cell membrane</keyword>
<keyword evidence="12" id="KW-1185">Reference proteome</keyword>
<feature type="non-terminal residue" evidence="11">
    <location>
        <position position="1"/>
    </location>
</feature>
<name>A0A151I112_9HYME</name>
<dbReference type="GO" id="GO:0007165">
    <property type="term" value="P:signal transduction"/>
    <property type="evidence" value="ECO:0007669"/>
    <property type="project" value="UniProtKB-KW"/>
</dbReference>
<keyword evidence="9" id="KW-0807">Transducer</keyword>
<feature type="transmembrane region" description="Helical" evidence="10">
    <location>
        <begin position="47"/>
        <end position="74"/>
    </location>
</feature>
<protein>
    <submittedName>
        <fullName evidence="11">Uncharacterized protein</fullName>
    </submittedName>
</protein>
<feature type="transmembrane region" description="Helical" evidence="10">
    <location>
        <begin position="122"/>
        <end position="142"/>
    </location>
</feature>
<keyword evidence="3" id="KW-0716">Sensory transduction</keyword>
<reference evidence="11 12" key="1">
    <citation type="submission" date="2015-09" db="EMBL/GenBank/DDBJ databases">
        <title>Atta colombica WGS genome.</title>
        <authorList>
            <person name="Nygaard S."/>
            <person name="Hu H."/>
            <person name="Boomsma J."/>
            <person name="Zhang G."/>
        </authorList>
    </citation>
    <scope>NUCLEOTIDE SEQUENCE [LARGE SCALE GENOMIC DNA]</scope>
    <source>
        <strain evidence="11">Treedump-2</strain>
        <tissue evidence="11">Whole body</tissue>
    </source>
</reference>
<accession>A0A151I112</accession>
<evidence type="ECO:0000256" key="8">
    <source>
        <dbReference type="ARBA" id="ARBA00023170"/>
    </source>
</evidence>
<evidence type="ECO:0000256" key="6">
    <source>
        <dbReference type="ARBA" id="ARBA00022989"/>
    </source>
</evidence>
<evidence type="ECO:0000313" key="12">
    <source>
        <dbReference type="Proteomes" id="UP000078540"/>
    </source>
</evidence>
<dbReference type="GO" id="GO:0005549">
    <property type="term" value="F:odorant binding"/>
    <property type="evidence" value="ECO:0007669"/>
    <property type="project" value="InterPro"/>
</dbReference>
<keyword evidence="7 10" id="KW-0472">Membrane</keyword>
<keyword evidence="8" id="KW-0675">Receptor</keyword>